<name>A0A6P5KW14_PHACI</name>
<evidence type="ECO:0000313" key="1">
    <source>
        <dbReference type="Proteomes" id="UP000515140"/>
    </source>
</evidence>
<dbReference type="RefSeq" id="XP_020849447.1">
    <property type="nucleotide sequence ID" value="XM_020993788.1"/>
</dbReference>
<evidence type="ECO:0000313" key="2">
    <source>
        <dbReference type="RefSeq" id="XP_020849447.1"/>
    </source>
</evidence>
<gene>
    <name evidence="2" type="primary">LOC110213441</name>
</gene>
<dbReference type="KEGG" id="pcw:110213441"/>
<protein>
    <submittedName>
        <fullName evidence="2">Uncharacterized protein LOC110213441</fullName>
    </submittedName>
</protein>
<reference evidence="2" key="1">
    <citation type="submission" date="2025-08" db="UniProtKB">
        <authorList>
            <consortium name="RefSeq"/>
        </authorList>
    </citation>
    <scope>IDENTIFICATION</scope>
    <source>
        <tissue evidence="2">Spleen</tissue>
    </source>
</reference>
<dbReference type="GeneID" id="110213441"/>
<accession>A0A6P5KW14</accession>
<organism evidence="1 2">
    <name type="scientific">Phascolarctos cinereus</name>
    <name type="common">Koala</name>
    <dbReference type="NCBI Taxonomy" id="38626"/>
    <lineage>
        <taxon>Eukaryota</taxon>
        <taxon>Metazoa</taxon>
        <taxon>Chordata</taxon>
        <taxon>Craniata</taxon>
        <taxon>Vertebrata</taxon>
        <taxon>Euteleostomi</taxon>
        <taxon>Mammalia</taxon>
        <taxon>Metatheria</taxon>
        <taxon>Diprotodontia</taxon>
        <taxon>Phascolarctidae</taxon>
        <taxon>Phascolarctos</taxon>
    </lineage>
</organism>
<sequence length="248" mass="29581">MKTFHNSLEKRQIFFMEEKENSVTWAVVWTDPRTTTHEMYHKDICAVQNYIWSKEETEPLQEELILGDMNKKVQELYQHLKELEATQEYQIMKQKEAWEAMIATENRILMEGIKELAEKVRKPNVQVIQEFTQVSDVLFPRLYKYEFFHFFSPKFHHLYYFVVNEFLYYFQTLGLSQGYNRYNLSEDKKTFIITIPDSSGKTYAIYVTGSVELETMMLNIIVNPVIQLKRNDVVGKTLQHCLNTFLHG</sequence>
<dbReference type="InParanoid" id="A0A6P5KW14"/>
<keyword evidence="1" id="KW-1185">Reference proteome</keyword>
<dbReference type="AlphaFoldDB" id="A0A6P5KW14"/>
<proteinExistence type="predicted"/>
<dbReference type="Proteomes" id="UP000515140">
    <property type="component" value="Unplaced"/>
</dbReference>